<dbReference type="Proteomes" id="UP000274429">
    <property type="component" value="Unassembled WGS sequence"/>
</dbReference>
<accession>A0A0R3XA56</accession>
<protein>
    <submittedName>
        <fullName evidence="2 4">Uncharacterized protein</fullName>
    </submittedName>
</protein>
<dbReference type="EMBL" id="UYWX01021671">
    <property type="protein sequence ID" value="VDM35396.1"/>
    <property type="molecule type" value="Genomic_DNA"/>
</dbReference>
<gene>
    <name evidence="2" type="ORF">TTAC_LOCUS10416</name>
</gene>
<sequence length="40" mass="3776">MFMATRALKLAKWNVIFGGGGGGGGGGDTSTSAGMATNGA</sequence>
<evidence type="ECO:0000313" key="4">
    <source>
        <dbReference type="WBParaSite" id="TTAC_0001043301-mRNA-1"/>
    </source>
</evidence>
<name>A0A0R3XA56_HYDTA</name>
<reference evidence="2 3" key="2">
    <citation type="submission" date="2018-11" db="EMBL/GenBank/DDBJ databases">
        <authorList>
            <consortium name="Pathogen Informatics"/>
        </authorList>
    </citation>
    <scope>NUCLEOTIDE SEQUENCE [LARGE SCALE GENOMIC DNA]</scope>
</reference>
<feature type="region of interest" description="Disordered" evidence="1">
    <location>
        <begin position="20"/>
        <end position="40"/>
    </location>
</feature>
<keyword evidence="3" id="KW-1185">Reference proteome</keyword>
<evidence type="ECO:0000313" key="3">
    <source>
        <dbReference type="Proteomes" id="UP000274429"/>
    </source>
</evidence>
<feature type="compositionally biased region" description="Polar residues" evidence="1">
    <location>
        <begin position="29"/>
        <end position="40"/>
    </location>
</feature>
<dbReference type="AlphaFoldDB" id="A0A0R3XA56"/>
<organism evidence="4">
    <name type="scientific">Hydatigena taeniaeformis</name>
    <name type="common">Feline tapeworm</name>
    <name type="synonym">Taenia taeniaeformis</name>
    <dbReference type="NCBI Taxonomy" id="6205"/>
    <lineage>
        <taxon>Eukaryota</taxon>
        <taxon>Metazoa</taxon>
        <taxon>Spiralia</taxon>
        <taxon>Lophotrochozoa</taxon>
        <taxon>Platyhelminthes</taxon>
        <taxon>Cestoda</taxon>
        <taxon>Eucestoda</taxon>
        <taxon>Cyclophyllidea</taxon>
        <taxon>Taeniidae</taxon>
        <taxon>Hydatigera</taxon>
    </lineage>
</organism>
<reference evidence="4" key="1">
    <citation type="submission" date="2017-02" db="UniProtKB">
        <authorList>
            <consortium name="WormBaseParasite"/>
        </authorList>
    </citation>
    <scope>IDENTIFICATION</scope>
</reference>
<evidence type="ECO:0000313" key="2">
    <source>
        <dbReference type="EMBL" id="VDM35396.1"/>
    </source>
</evidence>
<proteinExistence type="predicted"/>
<dbReference type="WBParaSite" id="TTAC_0001043301-mRNA-1">
    <property type="protein sequence ID" value="TTAC_0001043301-mRNA-1"/>
    <property type="gene ID" value="TTAC_0001043301"/>
</dbReference>
<evidence type="ECO:0000256" key="1">
    <source>
        <dbReference type="SAM" id="MobiDB-lite"/>
    </source>
</evidence>